<dbReference type="SUPFAM" id="SSF49384">
    <property type="entry name" value="Carbohydrate-binding domain"/>
    <property type="match status" value="1"/>
</dbReference>
<dbReference type="PANTHER" id="PTHR31451">
    <property type="match status" value="1"/>
</dbReference>
<evidence type="ECO:0000256" key="2">
    <source>
        <dbReference type="ARBA" id="ARBA00001678"/>
    </source>
</evidence>
<keyword evidence="10" id="KW-1185">Reference proteome</keyword>
<dbReference type="SUPFAM" id="SSF63446">
    <property type="entry name" value="Type I dockerin domain"/>
    <property type="match status" value="1"/>
</dbReference>
<evidence type="ECO:0000256" key="4">
    <source>
        <dbReference type="ARBA" id="ARBA00022525"/>
    </source>
</evidence>
<dbReference type="InterPro" id="IPR036439">
    <property type="entry name" value="Dockerin_dom_sf"/>
</dbReference>
<dbReference type="InterPro" id="IPR018247">
    <property type="entry name" value="EF_Hand_1_Ca_BS"/>
</dbReference>
<comment type="caution">
    <text evidence="9">The sequence shown here is derived from an EMBL/GenBank/DDBJ whole genome shotgun (WGS) entry which is preliminary data.</text>
</comment>
<reference evidence="10" key="1">
    <citation type="journal article" date="2019" name="Int. J. Syst. Evol. Microbiol.">
        <title>The Global Catalogue of Microorganisms (GCM) 10K type strain sequencing project: providing services to taxonomists for standard genome sequencing and annotation.</title>
        <authorList>
            <consortium name="The Broad Institute Genomics Platform"/>
            <consortium name="The Broad Institute Genome Sequencing Center for Infectious Disease"/>
            <person name="Wu L."/>
            <person name="Ma J."/>
        </authorList>
    </citation>
    <scope>NUCLEOTIDE SEQUENCE [LARGE SCALE GENOMIC DNA]</scope>
    <source>
        <strain evidence="10">CCUG 59129</strain>
    </source>
</reference>
<dbReference type="PANTHER" id="PTHR31451:SF39">
    <property type="entry name" value="MANNAN ENDO-1,4-BETA-MANNOSIDASE 1"/>
    <property type="match status" value="1"/>
</dbReference>
<dbReference type="Gene3D" id="2.60.40.10">
    <property type="entry name" value="Immunoglobulins"/>
    <property type="match status" value="2"/>
</dbReference>
<dbReference type="PROSITE" id="PS00018">
    <property type="entry name" value="EF_HAND_1"/>
    <property type="match status" value="1"/>
</dbReference>
<evidence type="ECO:0000256" key="7">
    <source>
        <dbReference type="ARBA" id="ARBA00023295"/>
    </source>
</evidence>
<dbReference type="Gene3D" id="3.20.20.80">
    <property type="entry name" value="Glycosidases"/>
    <property type="match status" value="1"/>
</dbReference>
<protein>
    <submittedName>
        <fullName evidence="9">Discoidin domain-containing protein</fullName>
    </submittedName>
</protein>
<dbReference type="EMBL" id="JBHTJZ010000033">
    <property type="protein sequence ID" value="MFD0961125.1"/>
    <property type="molecule type" value="Genomic_DNA"/>
</dbReference>
<organism evidence="9 10">
    <name type="scientific">Paenibacillus chungangensis</name>
    <dbReference type="NCBI Taxonomy" id="696535"/>
    <lineage>
        <taxon>Bacteria</taxon>
        <taxon>Bacillati</taxon>
        <taxon>Bacillota</taxon>
        <taxon>Bacilli</taxon>
        <taxon>Bacillales</taxon>
        <taxon>Paenibacillaceae</taxon>
        <taxon>Paenibacillus</taxon>
    </lineage>
</organism>
<keyword evidence="5" id="KW-0732">Signal</keyword>
<dbReference type="InterPro" id="IPR045053">
    <property type="entry name" value="MAN-like"/>
</dbReference>
<dbReference type="CDD" id="cd00063">
    <property type="entry name" value="FN3"/>
    <property type="match status" value="1"/>
</dbReference>
<keyword evidence="7" id="KW-0326">Glycosidase</keyword>
<dbReference type="Gene3D" id="1.10.1330.10">
    <property type="entry name" value="Dockerin domain"/>
    <property type="match status" value="1"/>
</dbReference>
<dbReference type="InterPro" id="IPR003961">
    <property type="entry name" value="FN3_dom"/>
</dbReference>
<evidence type="ECO:0000256" key="1">
    <source>
        <dbReference type="ARBA" id="ARBA00000966"/>
    </source>
</evidence>
<evidence type="ECO:0000313" key="9">
    <source>
        <dbReference type="EMBL" id="MFD0961125.1"/>
    </source>
</evidence>
<dbReference type="Gene3D" id="2.60.40.680">
    <property type="match status" value="1"/>
</dbReference>
<evidence type="ECO:0000313" key="10">
    <source>
        <dbReference type="Proteomes" id="UP001596989"/>
    </source>
</evidence>
<dbReference type="Proteomes" id="UP001596989">
    <property type="component" value="Unassembled WGS sequence"/>
</dbReference>
<dbReference type="CDD" id="cd08547">
    <property type="entry name" value="Type_II_cohesin"/>
    <property type="match status" value="1"/>
</dbReference>
<accession>A0ABW3HUE6</accession>
<dbReference type="Pfam" id="PF26410">
    <property type="entry name" value="GH5_mannosidase"/>
    <property type="match status" value="1"/>
</dbReference>
<keyword evidence="4" id="KW-0964">Secreted</keyword>
<dbReference type="RefSeq" id="WP_377566395.1">
    <property type="nucleotide sequence ID" value="NZ_JBHTJZ010000033.1"/>
</dbReference>
<comment type="catalytic activity">
    <reaction evidence="1">
        <text>Endohydrolysis of (1-&gt;4)-beta-D-glucosidic linkages in cellulose, lichenin and cereal beta-D-glucans.</text>
        <dbReference type="EC" id="3.2.1.4"/>
    </reaction>
</comment>
<gene>
    <name evidence="9" type="ORF">ACFQ2I_17390</name>
</gene>
<sequence length="1142" mass="125073">MWNCSKMVRQGRGQMMGGNKTIVLLLTLLLISSLFPVSGLIAEAEQSAVLVNIAGSAELQVDSVTEGNTANLAVDGSKSSRWVSGDTTYEHTFEMTWGNPQSFHEVKVWSGNVGTGNHNWHIRDYTLDYWNGADWITIASVVDNDKDNNLGLYNHFVFEAVTASKLRLHITKPSWGGSYGPEDKIARLAEMEVFADSSSGLNNFVTRSGDKLMDGLSEFRFISINSSNLTYIPAPEWHRADPWEQEDVFKSLQQMGATATRLYTFTIKGSIAFGSEKRHINGWRDYDEDYFMDLDYVLKLANQYGIRVIIPFIDTWDHVGGVKHFAALRGKTKDEFYTDPELKEDYKHLVNYVLNRTNTYTGVKYKDDKAILAWETGNELYAPDDWTSEMAAYIKSVDPNHLVMDGHYGISAASLDDPNIDIVSNHYYEGGGADYAVRAEADRALSRGKKALIIGEFGGSTTSNFTNLFNEVIQNGTSGAMLWTLKFHNKDGGFYNGDYRWPGFPSGDTYDETAVMQLIRAKAYEIRGLSVPPREIPDAPSLLPIESVLGIWWRGSAGAETYRIERATNPNGPWAVVGDNVLDSDIPFVPYQDADFIEGEMYYYRIKAVNTAGISEPSNMIGPVMASSVLPVPIAPVLYPFESVSSITWGKVKWAESYDVERATDPGGPWTVVGSNVLASEIPFKDASANSGMPYYYQVKAKNASGTSEPSGMFGPIIVNNVAQLAQLTVDSTDGTHVKENAVDGRLHTRWLSQATTMNHFFQLDWAVPQMINRVKIWSGNVGGSNWHIRDFTIEYWEDSEWKVLASVTDNEKDGYDGQHNDISFTPIQTTAMRMNITKPSWGGSSANTNDKIARLIEFEASYSSDPPPNEASASLIGPDSVDANETFTVQYDLSNMVNISAQDVTITYNPELFVYQNAVPANAQTVIQSVYHEPAAAAVRYILVHPGEDSTMNGDAPMLDIVFTATGEAGFGEIELTKAALADGSGGTQLANLTSAKLSVQINADKSALIASIAAAQAVAETAVVGIQDGQYPAYAHSALLDAIVNATAQADDPAATSSQIMLAKESLDDAVAVFQSYIITSDTGNLNGDGVIDIGDVGIAAVHYGKSEGDAGWKPEYDLDGDGMIGLYELAFIVNRMLEP</sequence>
<evidence type="ECO:0000256" key="6">
    <source>
        <dbReference type="ARBA" id="ARBA00022801"/>
    </source>
</evidence>
<dbReference type="InterPro" id="IPR008979">
    <property type="entry name" value="Galactose-bd-like_sf"/>
</dbReference>
<dbReference type="Pfam" id="PF00963">
    <property type="entry name" value="Cohesin"/>
    <property type="match status" value="1"/>
</dbReference>
<proteinExistence type="predicted"/>
<comment type="subcellular location">
    <subcellularLocation>
        <location evidence="3">Secreted</location>
    </subcellularLocation>
</comment>
<dbReference type="InterPro" id="IPR036116">
    <property type="entry name" value="FN3_sf"/>
</dbReference>
<name>A0ABW3HUE6_9BACL</name>
<dbReference type="InterPro" id="IPR013783">
    <property type="entry name" value="Ig-like_fold"/>
</dbReference>
<dbReference type="Gene3D" id="1.20.1270.90">
    <property type="entry name" value="AF1782-like"/>
    <property type="match status" value="1"/>
</dbReference>
<dbReference type="InterPro" id="IPR008965">
    <property type="entry name" value="CBM2/CBM3_carb-bd_dom_sf"/>
</dbReference>
<evidence type="ECO:0000256" key="5">
    <source>
        <dbReference type="ARBA" id="ARBA00022729"/>
    </source>
</evidence>
<evidence type="ECO:0000259" key="8">
    <source>
        <dbReference type="PROSITE" id="PS50022"/>
    </source>
</evidence>
<dbReference type="Gene3D" id="2.60.120.260">
    <property type="entry name" value="Galactose-binding domain-like"/>
    <property type="match status" value="2"/>
</dbReference>
<dbReference type="SUPFAM" id="SSF49265">
    <property type="entry name" value="Fibronectin type III"/>
    <property type="match status" value="1"/>
</dbReference>
<keyword evidence="6" id="KW-0378">Hydrolase</keyword>
<dbReference type="Pfam" id="PF00754">
    <property type="entry name" value="F5_F8_type_C"/>
    <property type="match status" value="2"/>
</dbReference>
<dbReference type="InterPro" id="IPR017853">
    <property type="entry name" value="GH"/>
</dbReference>
<comment type="catalytic activity">
    <reaction evidence="2">
        <text>Random hydrolysis of (1-&gt;4)-beta-D-mannosidic linkages in mannans, galactomannans and glucomannans.</text>
        <dbReference type="EC" id="3.2.1.78"/>
    </reaction>
</comment>
<dbReference type="InterPro" id="IPR002102">
    <property type="entry name" value="Cohesin_dom"/>
</dbReference>
<dbReference type="SUPFAM" id="SSF51445">
    <property type="entry name" value="(Trans)glycosidases"/>
    <property type="match status" value="1"/>
</dbReference>
<dbReference type="PROSITE" id="PS50022">
    <property type="entry name" value="FA58C_3"/>
    <property type="match status" value="1"/>
</dbReference>
<dbReference type="InterPro" id="IPR000421">
    <property type="entry name" value="FA58C"/>
</dbReference>
<evidence type="ECO:0000256" key="3">
    <source>
        <dbReference type="ARBA" id="ARBA00004613"/>
    </source>
</evidence>
<dbReference type="SUPFAM" id="SSF49785">
    <property type="entry name" value="Galactose-binding domain-like"/>
    <property type="match status" value="2"/>
</dbReference>
<feature type="domain" description="F5/8 type C" evidence="8">
    <location>
        <begin position="707"/>
        <end position="855"/>
    </location>
</feature>
<dbReference type="InterPro" id="IPR001547">
    <property type="entry name" value="Glyco_hydro_5"/>
</dbReference>